<dbReference type="EC" id="3.1.-.-" evidence="7"/>
<keyword evidence="6" id="KW-0051">Antiviral defense</keyword>
<evidence type="ECO:0000313" key="8">
    <source>
        <dbReference type="Proteomes" id="UP001564626"/>
    </source>
</evidence>
<dbReference type="Proteomes" id="UP001564626">
    <property type="component" value="Unassembled WGS sequence"/>
</dbReference>
<dbReference type="RefSeq" id="WP_369775285.1">
    <property type="nucleotide sequence ID" value="NZ_JBGEHV010000050.1"/>
</dbReference>
<evidence type="ECO:0000256" key="2">
    <source>
        <dbReference type="ARBA" id="ARBA00022723"/>
    </source>
</evidence>
<comment type="caution">
    <text evidence="7">The sequence shown here is derived from an EMBL/GenBank/DDBJ whole genome shotgun (WGS) entry which is preliminary data.</text>
</comment>
<reference evidence="7 8" key="1">
    <citation type="submission" date="2024-08" db="EMBL/GenBank/DDBJ databases">
        <title>Genome mining of Saccharopolyspora cebuensis PGLac3 from Nigerian medicinal plant.</title>
        <authorList>
            <person name="Ezeobiora C.E."/>
            <person name="Igbokwe N.H."/>
            <person name="Amin D.H."/>
            <person name="Mendie U.E."/>
        </authorList>
    </citation>
    <scope>NUCLEOTIDE SEQUENCE [LARGE SCALE GENOMIC DNA]</scope>
    <source>
        <strain evidence="7 8">PGLac3</strain>
    </source>
</reference>
<dbReference type="InterPro" id="IPR002729">
    <property type="entry name" value="CRISPR-assoc_Cas1"/>
</dbReference>
<keyword evidence="3 7" id="KW-0255">Endonuclease</keyword>
<dbReference type="GO" id="GO:0004519">
    <property type="term" value="F:endonuclease activity"/>
    <property type="evidence" value="ECO:0007669"/>
    <property type="project" value="UniProtKB-KW"/>
</dbReference>
<keyword evidence="5" id="KW-0460">Magnesium</keyword>
<dbReference type="Pfam" id="PF01867">
    <property type="entry name" value="Cas_Cas1"/>
    <property type="match status" value="1"/>
</dbReference>
<evidence type="ECO:0000256" key="6">
    <source>
        <dbReference type="ARBA" id="ARBA00023118"/>
    </source>
</evidence>
<dbReference type="EMBL" id="JBGEHV010000050">
    <property type="protein sequence ID" value="MEY8042164.1"/>
    <property type="molecule type" value="Genomic_DNA"/>
</dbReference>
<keyword evidence="4 7" id="KW-0378">Hydrolase</keyword>
<sequence>MCFGRIGLITPFLNQALQRGSEVVLLTEHGILGSRPTRRTGSDPAVRRAQDRVADDSAQARMFASAFVGGRIDNVRVL</sequence>
<organism evidence="7 8">
    <name type="scientific">Saccharopolyspora cebuensis</name>
    <dbReference type="NCBI Taxonomy" id="418759"/>
    <lineage>
        <taxon>Bacteria</taxon>
        <taxon>Bacillati</taxon>
        <taxon>Actinomycetota</taxon>
        <taxon>Actinomycetes</taxon>
        <taxon>Pseudonocardiales</taxon>
        <taxon>Pseudonocardiaceae</taxon>
        <taxon>Saccharopolyspora</taxon>
    </lineage>
</organism>
<keyword evidence="1" id="KW-0540">Nuclease</keyword>
<dbReference type="GO" id="GO:0016787">
    <property type="term" value="F:hydrolase activity"/>
    <property type="evidence" value="ECO:0007669"/>
    <property type="project" value="UniProtKB-KW"/>
</dbReference>
<evidence type="ECO:0000256" key="5">
    <source>
        <dbReference type="ARBA" id="ARBA00022842"/>
    </source>
</evidence>
<name>A0ABV4CN59_9PSEU</name>
<evidence type="ECO:0000313" key="7">
    <source>
        <dbReference type="EMBL" id="MEY8042164.1"/>
    </source>
</evidence>
<accession>A0ABV4CN59</accession>
<protein>
    <submittedName>
        <fullName evidence="7">CRISPR-associated endonuclease Cas1</fullName>
        <ecNumber evidence="7">3.1.-.-</ecNumber>
    </submittedName>
</protein>
<keyword evidence="8" id="KW-1185">Reference proteome</keyword>
<evidence type="ECO:0000256" key="3">
    <source>
        <dbReference type="ARBA" id="ARBA00022759"/>
    </source>
</evidence>
<evidence type="ECO:0000256" key="1">
    <source>
        <dbReference type="ARBA" id="ARBA00022722"/>
    </source>
</evidence>
<gene>
    <name evidence="7" type="ORF">AB8O55_22350</name>
</gene>
<keyword evidence="2" id="KW-0479">Metal-binding</keyword>
<evidence type="ECO:0000256" key="4">
    <source>
        <dbReference type="ARBA" id="ARBA00022801"/>
    </source>
</evidence>
<proteinExistence type="predicted"/>